<reference evidence="2 3" key="1">
    <citation type="submission" date="2016-06" db="EMBL/GenBank/DDBJ databases">
        <title>Genome sequence of endosymbiont of Candidatus Endolucinida thiodiazotropha.</title>
        <authorList>
            <person name="Poehlein A."/>
            <person name="Koenig S."/>
            <person name="Heiden S.E."/>
            <person name="Thuermer A."/>
            <person name="Voget S."/>
            <person name="Daniel R."/>
            <person name="Markert S."/>
            <person name="Gros O."/>
            <person name="Schweder T."/>
        </authorList>
    </citation>
    <scope>NUCLEOTIDE SEQUENCE [LARGE SCALE GENOMIC DNA]</scope>
    <source>
        <strain evidence="2 3">COS</strain>
    </source>
</reference>
<protein>
    <submittedName>
        <fullName evidence="2">Uncharacterized protein</fullName>
    </submittedName>
</protein>
<proteinExistence type="predicted"/>
<dbReference type="EMBL" id="MARB01000015">
    <property type="protein sequence ID" value="ODJ86954.1"/>
    <property type="molecule type" value="Genomic_DNA"/>
</dbReference>
<evidence type="ECO:0000313" key="2">
    <source>
        <dbReference type="EMBL" id="ODJ86954.1"/>
    </source>
</evidence>
<dbReference type="Proteomes" id="UP000094769">
    <property type="component" value="Unassembled WGS sequence"/>
</dbReference>
<gene>
    <name evidence="2" type="ORF">CODIS_27030</name>
</gene>
<dbReference type="AlphaFoldDB" id="A0A7Z0VK17"/>
<sequence>MKASNRAVSGVSLPRSVKRGYWMTVLDLGIPNIGKSRPVNDRPHTRRGNGYNCMP</sequence>
<name>A0A7Z0VK17_9GAMM</name>
<dbReference type="RefSeq" id="WP_154723123.1">
    <property type="nucleotide sequence ID" value="NZ_MARB01000015.1"/>
</dbReference>
<organism evidence="2 3">
    <name type="scientific">Candidatus Thiodiazotropha endolucinida</name>
    <dbReference type="NCBI Taxonomy" id="1655433"/>
    <lineage>
        <taxon>Bacteria</taxon>
        <taxon>Pseudomonadati</taxon>
        <taxon>Pseudomonadota</taxon>
        <taxon>Gammaproteobacteria</taxon>
        <taxon>Chromatiales</taxon>
        <taxon>Sedimenticolaceae</taxon>
        <taxon>Candidatus Thiodiazotropha</taxon>
    </lineage>
</organism>
<comment type="caution">
    <text evidence="2">The sequence shown here is derived from an EMBL/GenBank/DDBJ whole genome shotgun (WGS) entry which is preliminary data.</text>
</comment>
<evidence type="ECO:0000256" key="1">
    <source>
        <dbReference type="SAM" id="MobiDB-lite"/>
    </source>
</evidence>
<evidence type="ECO:0000313" key="3">
    <source>
        <dbReference type="Proteomes" id="UP000094769"/>
    </source>
</evidence>
<keyword evidence="3" id="KW-1185">Reference proteome</keyword>
<feature type="region of interest" description="Disordered" evidence="1">
    <location>
        <begin position="33"/>
        <end position="55"/>
    </location>
</feature>
<accession>A0A7Z0VK17</accession>